<accession>A0A4P9Z5F8</accession>
<comment type="similarity">
    <text evidence="4 11">Belongs to the oxygen-dependent FAD-linked oxidoreductase family.</text>
</comment>
<comment type="cofactor">
    <cofactor evidence="1 11">
        <name>FAD</name>
        <dbReference type="ChEBI" id="CHEBI:57692"/>
    </cofactor>
</comment>
<feature type="domain" description="FAD-binding PCMH-type" evidence="12">
    <location>
        <begin position="21"/>
        <end position="191"/>
    </location>
</feature>
<dbReference type="GO" id="GO:0031966">
    <property type="term" value="C:mitochondrial membrane"/>
    <property type="evidence" value="ECO:0007669"/>
    <property type="project" value="UniProtKB-SubCell"/>
</dbReference>
<dbReference type="GO" id="GO:0003885">
    <property type="term" value="F:D-arabinono-1,4-lactone oxidase activity"/>
    <property type="evidence" value="ECO:0007669"/>
    <property type="project" value="UniProtKB-UniRule"/>
</dbReference>
<evidence type="ECO:0000256" key="4">
    <source>
        <dbReference type="ARBA" id="ARBA00005466"/>
    </source>
</evidence>
<dbReference type="PIRSF" id="PIRSF000136">
    <property type="entry name" value="LGO_GLO"/>
    <property type="match status" value="1"/>
</dbReference>
<dbReference type="GO" id="GO:0071949">
    <property type="term" value="F:FAD binding"/>
    <property type="evidence" value="ECO:0007669"/>
    <property type="project" value="UniProtKB-UniRule"/>
</dbReference>
<evidence type="ECO:0000256" key="6">
    <source>
        <dbReference type="ARBA" id="ARBA00022630"/>
    </source>
</evidence>
<dbReference type="OrthoDB" id="610608at2759"/>
<dbReference type="NCBIfam" id="TIGR01678">
    <property type="entry name" value="FAD_lactone_ox"/>
    <property type="match status" value="1"/>
</dbReference>
<evidence type="ECO:0000256" key="3">
    <source>
        <dbReference type="ARBA" id="ARBA00005083"/>
    </source>
</evidence>
<dbReference type="Gene3D" id="3.30.70.2520">
    <property type="match status" value="1"/>
</dbReference>
<dbReference type="PROSITE" id="PS51387">
    <property type="entry name" value="FAD_PCMH"/>
    <property type="match status" value="1"/>
</dbReference>
<dbReference type="InterPro" id="IPR016167">
    <property type="entry name" value="FAD-bd_PCMH_sub1"/>
</dbReference>
<evidence type="ECO:0000313" key="14">
    <source>
        <dbReference type="Proteomes" id="UP000278143"/>
    </source>
</evidence>
<dbReference type="InterPro" id="IPR030654">
    <property type="entry name" value="Sugar_lactone_oxidase"/>
</dbReference>
<evidence type="ECO:0000256" key="10">
    <source>
        <dbReference type="ARBA" id="ARBA00033418"/>
    </source>
</evidence>
<evidence type="ECO:0000313" key="13">
    <source>
        <dbReference type="EMBL" id="RKP27322.1"/>
    </source>
</evidence>
<evidence type="ECO:0000259" key="12">
    <source>
        <dbReference type="PROSITE" id="PS51387"/>
    </source>
</evidence>
<sequence>MRAPTVKPVRRRTFAPWYDRIKCRPELFFEPATEEQLIEIVRLIRQKGRTCRVVGAGHSLSDLPCTDDYMIGTDRLDRLIAVDEKTRRVRVQGGMRLSVLHRHLEKHRLALSCVGSISDQSVGGLIATATHSTGVNYASMSTLVTELTMVTADGELLTCSRTKLPRLFRAALCSLGCLGIIVRVEFECERAFDLRATEELLPMDSVLEQWDSTIRSAEHVRLWWFPHSDRTLVWRASRTDKAMRRAPARSWFRTRLLGYHLYQGAIYASRALPALLPAIERWHVALLHEKPTTMVGPSHRVFNYDCSMRVWASEWAIPLEHACDALRQIRAMLRQCAFPVYFPIEVRFAAKDDIWLSPAQGRAVCYINISIPRPYRKELPYQQYWREFEAIMRQFNGRPHWAKTHSLVYEDLVKVYPHLDDFLELRAQLDPAGVFLNAHIRRHLLPSTRKHHADL</sequence>
<dbReference type="InterPro" id="IPR010031">
    <property type="entry name" value="FAD_lactone_oxidase-like"/>
</dbReference>
<dbReference type="InterPro" id="IPR006094">
    <property type="entry name" value="Oxid_FAD_bind_N"/>
</dbReference>
<name>A0A4P9Z5F8_9FUNG</name>
<dbReference type="InterPro" id="IPR016169">
    <property type="entry name" value="FAD-bd_PCMH_sub2"/>
</dbReference>
<comment type="catalytic activity">
    <reaction evidence="11">
        <text>D-arabinono-1,4-lactone + O2 = dehydro-D-arabinono-1,4-lactone + H2O2 + H(+)</text>
        <dbReference type="Rhea" id="RHEA:23756"/>
        <dbReference type="ChEBI" id="CHEBI:15378"/>
        <dbReference type="ChEBI" id="CHEBI:15379"/>
        <dbReference type="ChEBI" id="CHEBI:16240"/>
        <dbReference type="ChEBI" id="CHEBI:16292"/>
        <dbReference type="ChEBI" id="CHEBI:58277"/>
        <dbReference type="EC" id="1.1.3.37"/>
    </reaction>
</comment>
<keyword evidence="7 11" id="KW-0274">FAD</keyword>
<dbReference type="EMBL" id="KZ989228">
    <property type="protein sequence ID" value="RKP27322.1"/>
    <property type="molecule type" value="Genomic_DNA"/>
</dbReference>
<evidence type="ECO:0000256" key="9">
    <source>
        <dbReference type="ARBA" id="ARBA00023136"/>
    </source>
</evidence>
<reference evidence="14" key="1">
    <citation type="journal article" date="2018" name="Nat. Microbiol.">
        <title>Leveraging single-cell genomics to expand the fungal tree of life.</title>
        <authorList>
            <person name="Ahrendt S.R."/>
            <person name="Quandt C.A."/>
            <person name="Ciobanu D."/>
            <person name="Clum A."/>
            <person name="Salamov A."/>
            <person name="Andreopoulos B."/>
            <person name="Cheng J.F."/>
            <person name="Woyke T."/>
            <person name="Pelin A."/>
            <person name="Henrissat B."/>
            <person name="Reynolds N.K."/>
            <person name="Benny G.L."/>
            <person name="Smith M.E."/>
            <person name="James T.Y."/>
            <person name="Grigoriev I.V."/>
        </authorList>
    </citation>
    <scope>NUCLEOTIDE SEQUENCE [LARGE SCALE GENOMIC DNA]</scope>
    <source>
        <strain evidence="14">Benny S71-1</strain>
    </source>
</reference>
<proteinExistence type="inferred from homology"/>
<gene>
    <name evidence="13" type="ORF">SYNPS1DRAFT_12853</name>
</gene>
<evidence type="ECO:0000256" key="2">
    <source>
        <dbReference type="ARBA" id="ARBA00004370"/>
    </source>
</evidence>
<dbReference type="InterPro" id="IPR016166">
    <property type="entry name" value="FAD-bd_PCMH"/>
</dbReference>
<dbReference type="InterPro" id="IPR007173">
    <property type="entry name" value="ALO_C"/>
</dbReference>
<dbReference type="Pfam" id="PF01565">
    <property type="entry name" value="FAD_binding_4"/>
    <property type="match status" value="1"/>
</dbReference>
<dbReference type="PANTHER" id="PTHR43762:SF1">
    <property type="entry name" value="D-ARABINONO-1,4-LACTONE OXIDASE"/>
    <property type="match status" value="1"/>
</dbReference>
<keyword evidence="9" id="KW-0472">Membrane</keyword>
<evidence type="ECO:0000256" key="8">
    <source>
        <dbReference type="ARBA" id="ARBA00023002"/>
    </source>
</evidence>
<dbReference type="Gene3D" id="3.30.465.10">
    <property type="match status" value="1"/>
</dbReference>
<dbReference type="AlphaFoldDB" id="A0A4P9Z5F8"/>
<dbReference type="PANTHER" id="PTHR43762">
    <property type="entry name" value="L-GULONOLACTONE OXIDASE"/>
    <property type="match status" value="1"/>
</dbReference>
<dbReference type="EC" id="1.1.3.37" evidence="5 11"/>
<keyword evidence="8 11" id="KW-0560">Oxidoreductase</keyword>
<organism evidence="13 14">
    <name type="scientific">Syncephalis pseudoplumigaleata</name>
    <dbReference type="NCBI Taxonomy" id="1712513"/>
    <lineage>
        <taxon>Eukaryota</taxon>
        <taxon>Fungi</taxon>
        <taxon>Fungi incertae sedis</taxon>
        <taxon>Zoopagomycota</taxon>
        <taxon>Zoopagomycotina</taxon>
        <taxon>Zoopagomycetes</taxon>
        <taxon>Zoopagales</taxon>
        <taxon>Piptocephalidaceae</taxon>
        <taxon>Syncephalis</taxon>
    </lineage>
</organism>
<evidence type="ECO:0000256" key="7">
    <source>
        <dbReference type="ARBA" id="ARBA00022827"/>
    </source>
</evidence>
<comment type="subcellular location">
    <subcellularLocation>
        <location evidence="2">Membrane</location>
    </subcellularLocation>
    <subcellularLocation>
        <location evidence="11">Mitochondrion membrane</location>
    </subcellularLocation>
</comment>
<dbReference type="UniPathway" id="UPA00771">
    <property type="reaction ID" value="UER00766"/>
</dbReference>
<dbReference type="Proteomes" id="UP000278143">
    <property type="component" value="Unassembled WGS sequence"/>
</dbReference>
<dbReference type="NCBIfam" id="TIGR01679">
    <property type="entry name" value="bact_FAD_ox"/>
    <property type="match status" value="1"/>
</dbReference>
<dbReference type="SUPFAM" id="SSF56176">
    <property type="entry name" value="FAD-binding/transporter-associated domain-like"/>
    <property type="match status" value="1"/>
</dbReference>
<protein>
    <recommendedName>
        <fullName evidence="5 11">D-arabinono-1,4-lactone oxidase</fullName>
        <shortName evidence="11">ALO</shortName>
        <ecNumber evidence="5 11">1.1.3.37</ecNumber>
    </recommendedName>
    <alternativeName>
        <fullName evidence="10 11">L-galactono-gamma-lactone oxidase</fullName>
    </alternativeName>
</protein>
<keyword evidence="6 11" id="KW-0285">Flavoprotein</keyword>
<dbReference type="Gene3D" id="1.10.45.10">
    <property type="entry name" value="Vanillyl-alcohol Oxidase, Chain A, domain 4"/>
    <property type="match status" value="1"/>
</dbReference>
<evidence type="ECO:0000256" key="1">
    <source>
        <dbReference type="ARBA" id="ARBA00001974"/>
    </source>
</evidence>
<evidence type="ECO:0000256" key="11">
    <source>
        <dbReference type="RuleBase" id="RU367158"/>
    </source>
</evidence>
<dbReference type="Pfam" id="PF04030">
    <property type="entry name" value="ALO"/>
    <property type="match status" value="1"/>
</dbReference>
<keyword evidence="14" id="KW-1185">Reference proteome</keyword>
<dbReference type="Gene3D" id="3.30.43.10">
    <property type="entry name" value="Uridine Diphospho-n-acetylenolpyruvylglucosamine Reductase, domain 2"/>
    <property type="match status" value="1"/>
</dbReference>
<dbReference type="InterPro" id="IPR036318">
    <property type="entry name" value="FAD-bd_PCMH-like_sf"/>
</dbReference>
<comment type="pathway">
    <text evidence="3 11">Cofactor biosynthesis; D-erythroascorbate biosynthesis; dehydro-D-arabinono-1,4-lactone from D-arabinose: step 2/2.</text>
</comment>
<keyword evidence="11" id="KW-0496">Mitochondrion</keyword>
<evidence type="ECO:0000256" key="5">
    <source>
        <dbReference type="ARBA" id="ARBA00013136"/>
    </source>
</evidence>
<dbReference type="InterPro" id="IPR016171">
    <property type="entry name" value="Vanillyl_alc_oxidase_C-sub2"/>
</dbReference>